<evidence type="ECO:0000313" key="1">
    <source>
        <dbReference type="EMBL" id="KKL95759.1"/>
    </source>
</evidence>
<reference evidence="1" key="1">
    <citation type="journal article" date="2015" name="Nature">
        <title>Complex archaea that bridge the gap between prokaryotes and eukaryotes.</title>
        <authorList>
            <person name="Spang A."/>
            <person name="Saw J.H."/>
            <person name="Jorgensen S.L."/>
            <person name="Zaremba-Niedzwiedzka K."/>
            <person name="Martijn J."/>
            <person name="Lind A.E."/>
            <person name="van Eijk R."/>
            <person name="Schleper C."/>
            <person name="Guy L."/>
            <person name="Ettema T.J."/>
        </authorList>
    </citation>
    <scope>NUCLEOTIDE SEQUENCE</scope>
</reference>
<sequence>MTITNTLLNLPENDDSMDCECDNGIDRDGYECTYCEGIGTISEREYQQIKRAEQDDYNSNLNE</sequence>
<dbReference type="AlphaFoldDB" id="A0A0F9GA95"/>
<dbReference type="EMBL" id="LAZR01018600">
    <property type="protein sequence ID" value="KKL95759.1"/>
    <property type="molecule type" value="Genomic_DNA"/>
</dbReference>
<gene>
    <name evidence="1" type="ORF">LCGC14_1851350</name>
</gene>
<accession>A0A0F9GA95</accession>
<organism evidence="1">
    <name type="scientific">marine sediment metagenome</name>
    <dbReference type="NCBI Taxonomy" id="412755"/>
    <lineage>
        <taxon>unclassified sequences</taxon>
        <taxon>metagenomes</taxon>
        <taxon>ecological metagenomes</taxon>
    </lineage>
</organism>
<name>A0A0F9GA95_9ZZZZ</name>
<comment type="caution">
    <text evidence="1">The sequence shown here is derived from an EMBL/GenBank/DDBJ whole genome shotgun (WGS) entry which is preliminary data.</text>
</comment>
<proteinExistence type="predicted"/>
<protein>
    <submittedName>
        <fullName evidence="1">Uncharacterized protein</fullName>
    </submittedName>
</protein>